<dbReference type="RefSeq" id="WP_114677418.1">
    <property type="nucleotide sequence ID" value="NZ_CP031188.1"/>
</dbReference>
<dbReference type="OrthoDB" id="1352427at2"/>
<keyword evidence="2" id="KW-1185">Reference proteome</keyword>
<protein>
    <submittedName>
        <fullName evidence="1">Uncharacterized protein</fullName>
    </submittedName>
</protein>
<dbReference type="Proteomes" id="UP000253951">
    <property type="component" value="Chromosome"/>
</dbReference>
<proteinExistence type="predicted"/>
<gene>
    <name evidence="1" type="ORF">DVK85_05185</name>
</gene>
<reference evidence="1 2" key="1">
    <citation type="submission" date="2018-07" db="EMBL/GenBank/DDBJ databases">
        <title>Complete genome sequence of Flavobacterium arcticum type strain SM1502T.</title>
        <authorList>
            <person name="Li Y."/>
            <person name="Li D.-D."/>
        </authorList>
    </citation>
    <scope>NUCLEOTIDE SEQUENCE [LARGE SCALE GENOMIC DNA]</scope>
    <source>
        <strain evidence="1 2">SM1502</strain>
    </source>
</reference>
<sequence>MFAVSCITPRHTVEINDYILLENGIEILGKEKGLTAFMFENNPRKIPFQQFVADKYNVGSYHDVNYWVTINGNRYKVFVYENSDIEKYFDISEFMVTNVETEVNIVGSKAKFIALSMTDASNEDCLGENSLFRSIAIKHLKQLKDEYLNN</sequence>
<dbReference type="EMBL" id="CP031188">
    <property type="protein sequence ID" value="AXG73658.1"/>
    <property type="molecule type" value="Genomic_DNA"/>
</dbReference>
<organism evidence="1 2">
    <name type="scientific">Flavobacterium arcticum</name>
    <dbReference type="NCBI Taxonomy" id="1784713"/>
    <lineage>
        <taxon>Bacteria</taxon>
        <taxon>Pseudomonadati</taxon>
        <taxon>Bacteroidota</taxon>
        <taxon>Flavobacteriia</taxon>
        <taxon>Flavobacteriales</taxon>
        <taxon>Flavobacteriaceae</taxon>
        <taxon>Flavobacterium</taxon>
    </lineage>
</organism>
<dbReference type="KEGG" id="fat:DVK85_05185"/>
<evidence type="ECO:0000313" key="2">
    <source>
        <dbReference type="Proteomes" id="UP000253951"/>
    </source>
</evidence>
<dbReference type="AlphaFoldDB" id="A0A345HAP8"/>
<evidence type="ECO:0000313" key="1">
    <source>
        <dbReference type="EMBL" id="AXG73658.1"/>
    </source>
</evidence>
<name>A0A345HAP8_9FLAO</name>
<accession>A0A345HAP8</accession>